<dbReference type="Proteomes" id="UP000199092">
    <property type="component" value="Chromosome I"/>
</dbReference>
<evidence type="ECO:0008006" key="3">
    <source>
        <dbReference type="Google" id="ProtNLM"/>
    </source>
</evidence>
<keyword evidence="2" id="KW-1185">Reference proteome</keyword>
<gene>
    <name evidence="1" type="ORF">SAMN04488543_2621</name>
</gene>
<dbReference type="AlphaFoldDB" id="A0A1H1W204"/>
<protein>
    <recommendedName>
        <fullName evidence="3">DUF3052 domain-containing protein</fullName>
    </recommendedName>
</protein>
<organism evidence="1 2">
    <name type="scientific">Friedmanniella luteola</name>
    <dbReference type="NCBI Taxonomy" id="546871"/>
    <lineage>
        <taxon>Bacteria</taxon>
        <taxon>Bacillati</taxon>
        <taxon>Actinomycetota</taxon>
        <taxon>Actinomycetes</taxon>
        <taxon>Propionibacteriales</taxon>
        <taxon>Nocardioidaceae</taxon>
        <taxon>Friedmanniella</taxon>
    </lineage>
</organism>
<dbReference type="RefSeq" id="WP_231930041.1">
    <property type="nucleotide sequence ID" value="NZ_LT629749.1"/>
</dbReference>
<proteinExistence type="predicted"/>
<evidence type="ECO:0000313" key="2">
    <source>
        <dbReference type="Proteomes" id="UP000199092"/>
    </source>
</evidence>
<dbReference type="EMBL" id="LT629749">
    <property type="protein sequence ID" value="SDS90750.1"/>
    <property type="molecule type" value="Genomic_DNA"/>
</dbReference>
<accession>A0A1H1W204</accession>
<dbReference type="Pfam" id="PF11253">
    <property type="entry name" value="DUF3052"/>
    <property type="match status" value="1"/>
</dbReference>
<evidence type="ECO:0000313" key="1">
    <source>
        <dbReference type="EMBL" id="SDS90750.1"/>
    </source>
</evidence>
<reference evidence="1 2" key="1">
    <citation type="submission" date="2016-10" db="EMBL/GenBank/DDBJ databases">
        <authorList>
            <person name="de Groot N.N."/>
        </authorList>
    </citation>
    <scope>NUCLEOTIDE SEQUENCE [LARGE SCALE GENOMIC DNA]</scope>
    <source>
        <strain evidence="1 2">DSM 21741</strain>
    </source>
</reference>
<dbReference type="STRING" id="546871.SAMN04488543_2621"/>
<sequence length="144" mass="15399">MDPGVTVSAPEHDQVVVSKLGLTPGLAVQEIGWDDDVDDEIRVMIEDAVDGELVEEAVEPVDLVLLWWRDGDGDLVDGLVEALPDLTDSGYIWLMTPKVGRDGYVDAVDLAEAAVTAGLAQTTTATVSADWAATKLVRPKGSRR</sequence>
<dbReference type="InterPro" id="IPR021412">
    <property type="entry name" value="DUF3052"/>
</dbReference>
<name>A0A1H1W204_9ACTN</name>